<proteinExistence type="predicted"/>
<evidence type="ECO:0000313" key="2">
    <source>
        <dbReference type="Proteomes" id="UP000029079"/>
    </source>
</evidence>
<keyword evidence="2" id="KW-1185">Reference proteome</keyword>
<sequence length="59" mass="7209">MSLNNWFKVQMLKRHRSRVQRKLVATYASDSRRLDFEERQKNLTSRLKELEKEIDSLTK</sequence>
<dbReference type="AlphaFoldDB" id="A0A075TVD7"/>
<evidence type="ECO:0000313" key="1">
    <source>
        <dbReference type="EMBL" id="AIM62838.1"/>
    </source>
</evidence>
<dbReference type="KEGG" id="wce:WS08_0585"/>
<dbReference type="Proteomes" id="UP000029079">
    <property type="component" value="Chromosome"/>
</dbReference>
<dbReference type="RefSeq" id="WP_038528245.1">
    <property type="nucleotide sequence ID" value="NZ_CP009223.1"/>
</dbReference>
<organism evidence="1 2">
    <name type="scientific">Weissella ceti</name>
    <dbReference type="NCBI Taxonomy" id="759620"/>
    <lineage>
        <taxon>Bacteria</taxon>
        <taxon>Bacillati</taxon>
        <taxon>Bacillota</taxon>
        <taxon>Bacilli</taxon>
        <taxon>Lactobacillales</taxon>
        <taxon>Lactobacillaceae</taxon>
        <taxon>Weissella</taxon>
    </lineage>
</organism>
<protein>
    <submittedName>
        <fullName evidence="1">Uncharacterized protein</fullName>
    </submittedName>
</protein>
<name>A0A075TVD7_9LACO</name>
<gene>
    <name evidence="1" type="ORF">WS74_0586</name>
</gene>
<dbReference type="KEGG" id="wct:WS74_0586"/>
<reference evidence="1 2" key="1">
    <citation type="journal article" date="2014" name="Genome Announc.">
        <title>Complete Genome Sequences of Fish Pathogenic Weissella ceti Strains WS74 and WS105.</title>
        <authorList>
            <person name="Figueiredo H.C."/>
            <person name="Leal C.A."/>
            <person name="Dorella F.A."/>
            <person name="Carvalho A.F."/>
            <person name="Soares S.C."/>
            <person name="Pereira F.L."/>
            <person name="Azevedo V.A."/>
        </authorList>
    </citation>
    <scope>NUCLEOTIDE SEQUENCE [LARGE SCALE GENOMIC DNA]</scope>
    <source>
        <strain evidence="1 2">WS74</strain>
    </source>
</reference>
<dbReference type="KEGG" id="wci:WS105_0583"/>
<reference evidence="2" key="2">
    <citation type="submission" date="2014-08" db="EMBL/GenBank/DDBJ databases">
        <title>Complete genome of Weissella ceti strain WS74 isolated from diseased rainbow trout in Brazil.</title>
        <authorList>
            <person name="Figueiredo H.C.P."/>
            <person name="Leal C.A.G."/>
            <person name="Pereira F.L."/>
            <person name="Soares S.C."/>
            <person name="Dorella F.A."/>
            <person name="Carvalho A.F."/>
            <person name="Azevedo V.A.C."/>
        </authorList>
    </citation>
    <scope>NUCLEOTIDE SEQUENCE [LARGE SCALE GENOMIC DNA]</scope>
    <source>
        <strain evidence="2">WS74</strain>
    </source>
</reference>
<dbReference type="PATRIC" id="fig|759620.7.peg.566"/>
<dbReference type="EMBL" id="CP009223">
    <property type="protein sequence ID" value="AIM62838.1"/>
    <property type="molecule type" value="Genomic_DNA"/>
</dbReference>
<accession>A0A075TVD7</accession>
<dbReference type="STRING" id="759620.WS105_0583"/>